<evidence type="ECO:0000313" key="1">
    <source>
        <dbReference type="EMBL" id="NHO67687.1"/>
    </source>
</evidence>
<proteinExistence type="predicted"/>
<reference evidence="1" key="1">
    <citation type="submission" date="2020-03" db="EMBL/GenBank/DDBJ databases">
        <authorList>
            <person name="Guo F."/>
        </authorList>
    </citation>
    <scope>NUCLEOTIDE SEQUENCE</scope>
    <source>
        <strain evidence="1">JCM 30134</strain>
    </source>
</reference>
<comment type="caution">
    <text evidence="1">The sequence shown here is derived from an EMBL/GenBank/DDBJ whole genome shotgun (WGS) entry which is preliminary data.</text>
</comment>
<evidence type="ECO:0008006" key="3">
    <source>
        <dbReference type="Google" id="ProtNLM"/>
    </source>
</evidence>
<evidence type="ECO:0000313" key="2">
    <source>
        <dbReference type="Proteomes" id="UP000787472"/>
    </source>
</evidence>
<dbReference type="EMBL" id="JAAONZ010000019">
    <property type="protein sequence ID" value="NHO67687.1"/>
    <property type="molecule type" value="Genomic_DNA"/>
</dbReference>
<protein>
    <recommendedName>
        <fullName evidence="3">Integrase</fullName>
    </recommendedName>
</protein>
<dbReference type="Proteomes" id="UP000787472">
    <property type="component" value="Unassembled WGS sequence"/>
</dbReference>
<name>A0A9E5MNZ6_9GAMM</name>
<organism evidence="1 2">
    <name type="scientific">Pseudomaricurvus hydrocarbonicus</name>
    <dbReference type="NCBI Taxonomy" id="1470433"/>
    <lineage>
        <taxon>Bacteria</taxon>
        <taxon>Pseudomonadati</taxon>
        <taxon>Pseudomonadota</taxon>
        <taxon>Gammaproteobacteria</taxon>
        <taxon>Cellvibrionales</taxon>
        <taxon>Cellvibrionaceae</taxon>
        <taxon>Pseudomaricurvus</taxon>
    </lineage>
</organism>
<accession>A0A9E5MNZ6</accession>
<gene>
    <name evidence="1" type="ORF">G8770_19240</name>
</gene>
<sequence>MRTLQQRALIDRVYELAKSGALIPATKNYIQQLRVYERQTSMAGLSKLHGLRHAYAQERYRELTGWNAPANGGPAAVHISIEDDFFASHKVAGI</sequence>
<keyword evidence="2" id="KW-1185">Reference proteome</keyword>
<dbReference type="AlphaFoldDB" id="A0A9E5MNZ6"/>